<evidence type="ECO:0000313" key="2">
    <source>
        <dbReference type="EMBL" id="KJD43029.1"/>
    </source>
</evidence>
<comment type="caution">
    <text evidence="2">The sequence shown here is derived from an EMBL/GenBank/DDBJ whole genome shotgun (WGS) entry which is preliminary data.</text>
</comment>
<feature type="transmembrane region" description="Helical" evidence="1">
    <location>
        <begin position="100"/>
        <end position="120"/>
    </location>
</feature>
<keyword evidence="1" id="KW-0472">Membrane</keyword>
<feature type="transmembrane region" description="Helical" evidence="1">
    <location>
        <begin position="72"/>
        <end position="94"/>
    </location>
</feature>
<keyword evidence="1" id="KW-1133">Transmembrane helix</keyword>
<proteinExistence type="predicted"/>
<keyword evidence="1" id="KW-0812">Transmembrane</keyword>
<dbReference type="EMBL" id="JTHP01000071">
    <property type="protein sequence ID" value="KJD43029.1"/>
    <property type="molecule type" value="Genomic_DNA"/>
</dbReference>
<dbReference type="Proteomes" id="UP000032534">
    <property type="component" value="Unassembled WGS sequence"/>
</dbReference>
<reference evidence="2 3" key="1">
    <citation type="submission" date="2014-11" db="EMBL/GenBank/DDBJ databases">
        <title>Draft Genome Sequences of Paenibacillus polymyxa NRRL B-30509 and Paenibacillus terrae NRRL B-30644, Strains from a Poultry Environment that Produce Tridecaptin A and Paenicidins.</title>
        <authorList>
            <person name="van Belkum M.J."/>
            <person name="Lohans C.T."/>
            <person name="Vederas J.C."/>
        </authorList>
    </citation>
    <scope>NUCLEOTIDE SEQUENCE [LARGE SCALE GENOMIC DNA]</scope>
    <source>
        <strain evidence="2 3">NRRL B-30644</strain>
    </source>
</reference>
<feature type="transmembrane region" description="Helical" evidence="1">
    <location>
        <begin position="18"/>
        <end position="35"/>
    </location>
</feature>
<keyword evidence="3" id="KW-1185">Reference proteome</keyword>
<dbReference type="PATRIC" id="fig|159743.3.peg.5550"/>
<sequence length="124" mass="14296">MNIRNFFPSIRFTNINRLYNFLIVIIFYFVALVLHDGCTSHIDFNYIRGPLIIFGIWGILITLTGLVGWDTLYWCCIPAYLLSMIISILGQNFLRTGLPFTFIMMTSILLSFIVGTLLQVGKKY</sequence>
<feature type="transmembrane region" description="Helical" evidence="1">
    <location>
        <begin position="47"/>
        <end position="67"/>
    </location>
</feature>
<accession>A0A0D7WVK9</accession>
<organism evidence="2 3">
    <name type="scientific">Paenibacillus terrae</name>
    <dbReference type="NCBI Taxonomy" id="159743"/>
    <lineage>
        <taxon>Bacteria</taxon>
        <taxon>Bacillati</taxon>
        <taxon>Bacillota</taxon>
        <taxon>Bacilli</taxon>
        <taxon>Bacillales</taxon>
        <taxon>Paenibacillaceae</taxon>
        <taxon>Paenibacillus</taxon>
    </lineage>
</organism>
<dbReference type="AlphaFoldDB" id="A0A0D7WVK9"/>
<name>A0A0D7WVK9_9BACL</name>
<evidence type="ECO:0000256" key="1">
    <source>
        <dbReference type="SAM" id="Phobius"/>
    </source>
</evidence>
<protein>
    <submittedName>
        <fullName evidence="2">Uncharacterized protein</fullName>
    </submittedName>
</protein>
<gene>
    <name evidence="2" type="ORF">QD47_25050</name>
</gene>
<evidence type="ECO:0000313" key="3">
    <source>
        <dbReference type="Proteomes" id="UP000032534"/>
    </source>
</evidence>